<keyword evidence="4" id="KW-0067">ATP-binding</keyword>
<dbReference type="InterPro" id="IPR003439">
    <property type="entry name" value="ABC_transporter-like_ATP-bd"/>
</dbReference>
<evidence type="ECO:0000256" key="2">
    <source>
        <dbReference type="ARBA" id="ARBA00022692"/>
    </source>
</evidence>
<name>A0A8D5FIT0_9BACT</name>
<dbReference type="PANTHER" id="PTHR24221:SF654">
    <property type="entry name" value="ATP-BINDING CASSETTE SUB-FAMILY B MEMBER 6"/>
    <property type="match status" value="1"/>
</dbReference>
<evidence type="ECO:0000259" key="8">
    <source>
        <dbReference type="PROSITE" id="PS50893"/>
    </source>
</evidence>
<dbReference type="GO" id="GO:0016887">
    <property type="term" value="F:ATP hydrolysis activity"/>
    <property type="evidence" value="ECO:0007669"/>
    <property type="project" value="InterPro"/>
</dbReference>
<evidence type="ECO:0000259" key="9">
    <source>
        <dbReference type="PROSITE" id="PS50929"/>
    </source>
</evidence>
<sequence length="847" mass="96480">MKKNIPITKRPLYYWILNNCYGLQLLLLILILVSLFFRVFPLEMQKRIVNEAISYGDLHALFLYCGLYMGAILLAGLSKYAINMVQVIIGQRILIKLRSELYLHILHLPLRLYRSLRPGSAISAMTAELNAIGLFLGEALAVPLTSILTYVVVLGYMFSLNQLLTLLTIAIYPVEIIVIPLLQKRFNNWNRKRIKTVRAMSDTVNEAINGIVEIQSYNAYDHEKNRLTRLIDKLYRISIKLHLYKFGIKFSGNLFQAIGPFLLFLVGGVLTIRGEFDLGALVAFLSAHEKLYDPWQELRLFYQSYQNAIIRYQQITNLFDYRPALPAPSADADISSDAVCIETNRISYTLPGNITLLHDIDISINKGEHIALIGPSGCGKSTLALVLAGLHCPTKGTVRINGRDLSSCSGDFISENIAMVPQHPFIFSGTIGENILYGLGEPDLQNPLSPEIRTRIRTILHEIGLEKDILWFGMNSILPPGKAHKLKNHFLKMRAIIREKLKQDFQEVVEFYDRNRFLEFATLRDNLIFGESMSGRYSTENLPDSPDFKVLVQEMDLAEDLLRLGAALVRVTLEMIKEIDIDEFFFQNNPIKQEELGHYEDIIRRLDRGLKLTAQEKNRLMVISLRYIPAKHELIALSLELRRKILQARFYFLSEIQHIDTSRCELDGGQVTHNGELRDFSTYCHAAYLYNRNIRTNILLGSAKKTNEDIMQLRDLAWDTFRRHGLLEEIINIGLDFSVGSQGSHLSGGQKQKVAIARALLKDTPIIIMDEATASLDNTSQALIQDYLSSSLRSKKTIIAVIHRLDLTPSYDRILVMDNGTIVEDGDFDSLIEHRGIFYELYHLNQT</sequence>
<feature type="transmembrane region" description="Helical" evidence="7">
    <location>
        <begin position="12"/>
        <end position="40"/>
    </location>
</feature>
<dbReference type="AlphaFoldDB" id="A0A8D5FIT0"/>
<dbReference type="GO" id="GO:0005524">
    <property type="term" value="F:ATP binding"/>
    <property type="evidence" value="ECO:0007669"/>
    <property type="project" value="UniProtKB-KW"/>
</dbReference>
<evidence type="ECO:0000256" key="7">
    <source>
        <dbReference type="SAM" id="Phobius"/>
    </source>
</evidence>
<evidence type="ECO:0008006" key="12">
    <source>
        <dbReference type="Google" id="ProtNLM"/>
    </source>
</evidence>
<dbReference type="PROSITE" id="PS50893">
    <property type="entry name" value="ABC_TRANSPORTER_2"/>
    <property type="match status" value="1"/>
</dbReference>
<dbReference type="Pfam" id="PF00664">
    <property type="entry name" value="ABC_membrane"/>
    <property type="match status" value="1"/>
</dbReference>
<dbReference type="GO" id="GO:0140359">
    <property type="term" value="F:ABC-type transporter activity"/>
    <property type="evidence" value="ECO:0007669"/>
    <property type="project" value="InterPro"/>
</dbReference>
<dbReference type="Pfam" id="PF00005">
    <property type="entry name" value="ABC_tran"/>
    <property type="match status" value="2"/>
</dbReference>
<accession>A0A8D5FIT0</accession>
<dbReference type="CDD" id="cd07346">
    <property type="entry name" value="ABC_6TM_exporters"/>
    <property type="match status" value="1"/>
</dbReference>
<reference evidence="10" key="1">
    <citation type="submission" date="2020-09" db="EMBL/GenBank/DDBJ databases">
        <title>Desulfogranum mesoprofundum gen. nov., sp. nov., a novel mesophilic, sulfate-reducing chemolithoautotroph isolated from a deep-sea hydrothermal vent chimney in the Suiyo Seamount.</title>
        <authorList>
            <person name="Hashimoto Y."/>
            <person name="Nakagawa S."/>
        </authorList>
    </citation>
    <scope>NUCLEOTIDE SEQUENCE</scope>
    <source>
        <strain evidence="10">KT2</strain>
    </source>
</reference>
<protein>
    <recommendedName>
        <fullName evidence="12">ABC transporter ATP-binding protein</fullName>
    </recommendedName>
</protein>
<dbReference type="InterPro" id="IPR003593">
    <property type="entry name" value="AAA+_ATPase"/>
</dbReference>
<dbReference type="RefSeq" id="WP_228853971.1">
    <property type="nucleotide sequence ID" value="NZ_AP024086.1"/>
</dbReference>
<organism evidence="10 11">
    <name type="scientific">Desulfomarina profundi</name>
    <dbReference type="NCBI Taxonomy" id="2772557"/>
    <lineage>
        <taxon>Bacteria</taxon>
        <taxon>Pseudomonadati</taxon>
        <taxon>Thermodesulfobacteriota</taxon>
        <taxon>Desulfobulbia</taxon>
        <taxon>Desulfobulbales</taxon>
        <taxon>Desulfobulbaceae</taxon>
        <taxon>Desulfomarina</taxon>
    </lineage>
</organism>
<dbReference type="PROSITE" id="PS00211">
    <property type="entry name" value="ABC_TRANSPORTER_1"/>
    <property type="match status" value="1"/>
</dbReference>
<keyword evidence="3" id="KW-0547">Nucleotide-binding</keyword>
<evidence type="ECO:0000256" key="5">
    <source>
        <dbReference type="ARBA" id="ARBA00022989"/>
    </source>
</evidence>
<feature type="transmembrane region" description="Helical" evidence="7">
    <location>
        <begin position="132"/>
        <end position="157"/>
    </location>
</feature>
<evidence type="ECO:0000256" key="1">
    <source>
        <dbReference type="ARBA" id="ARBA00004141"/>
    </source>
</evidence>
<dbReference type="InterPro" id="IPR011527">
    <property type="entry name" value="ABC1_TM_dom"/>
</dbReference>
<dbReference type="GO" id="GO:0034040">
    <property type="term" value="F:ATPase-coupled lipid transmembrane transporter activity"/>
    <property type="evidence" value="ECO:0007669"/>
    <property type="project" value="TreeGrafter"/>
</dbReference>
<dbReference type="Proteomes" id="UP000826725">
    <property type="component" value="Chromosome"/>
</dbReference>
<evidence type="ECO:0000256" key="6">
    <source>
        <dbReference type="ARBA" id="ARBA00023136"/>
    </source>
</evidence>
<feature type="transmembrane region" description="Helical" evidence="7">
    <location>
        <begin position="254"/>
        <end position="272"/>
    </location>
</feature>
<dbReference type="SMART" id="SM00382">
    <property type="entry name" value="AAA"/>
    <property type="match status" value="1"/>
</dbReference>
<dbReference type="PANTHER" id="PTHR24221">
    <property type="entry name" value="ATP-BINDING CASSETTE SUB-FAMILY B"/>
    <property type="match status" value="1"/>
</dbReference>
<feature type="transmembrane region" description="Helical" evidence="7">
    <location>
        <begin position="163"/>
        <end position="182"/>
    </location>
</feature>
<proteinExistence type="predicted"/>
<keyword evidence="5 7" id="KW-1133">Transmembrane helix</keyword>
<dbReference type="InterPro" id="IPR039421">
    <property type="entry name" value="Type_1_exporter"/>
</dbReference>
<dbReference type="PROSITE" id="PS50929">
    <property type="entry name" value="ABC_TM1F"/>
    <property type="match status" value="1"/>
</dbReference>
<dbReference type="InterPro" id="IPR017871">
    <property type="entry name" value="ABC_transporter-like_CS"/>
</dbReference>
<dbReference type="EMBL" id="AP024086">
    <property type="protein sequence ID" value="BCL61525.1"/>
    <property type="molecule type" value="Genomic_DNA"/>
</dbReference>
<keyword evidence="2 7" id="KW-0812">Transmembrane</keyword>
<gene>
    <name evidence="10" type="ORF">DGMP_22180</name>
</gene>
<keyword evidence="11" id="KW-1185">Reference proteome</keyword>
<feature type="transmembrane region" description="Helical" evidence="7">
    <location>
        <begin position="60"/>
        <end position="82"/>
    </location>
</feature>
<feature type="domain" description="ABC transporter" evidence="8">
    <location>
        <begin position="341"/>
        <end position="844"/>
    </location>
</feature>
<evidence type="ECO:0000313" key="11">
    <source>
        <dbReference type="Proteomes" id="UP000826725"/>
    </source>
</evidence>
<comment type="subcellular location">
    <subcellularLocation>
        <location evidence="1">Membrane</location>
        <topology evidence="1">Multi-pass membrane protein</topology>
    </subcellularLocation>
</comment>
<evidence type="ECO:0000256" key="4">
    <source>
        <dbReference type="ARBA" id="ARBA00022840"/>
    </source>
</evidence>
<dbReference type="KEGG" id="dbk:DGMP_22180"/>
<feature type="domain" description="ABC transmembrane type-1" evidence="9">
    <location>
        <begin position="25"/>
        <end position="307"/>
    </location>
</feature>
<evidence type="ECO:0000256" key="3">
    <source>
        <dbReference type="ARBA" id="ARBA00022741"/>
    </source>
</evidence>
<keyword evidence="6 7" id="KW-0472">Membrane</keyword>
<dbReference type="GO" id="GO:0016020">
    <property type="term" value="C:membrane"/>
    <property type="evidence" value="ECO:0007669"/>
    <property type="project" value="UniProtKB-SubCell"/>
</dbReference>
<evidence type="ECO:0000313" key="10">
    <source>
        <dbReference type="EMBL" id="BCL61525.1"/>
    </source>
</evidence>